<dbReference type="GO" id="GO:0005829">
    <property type="term" value="C:cytosol"/>
    <property type="evidence" value="ECO:0007669"/>
    <property type="project" value="TreeGrafter"/>
</dbReference>
<proteinExistence type="predicted"/>
<dbReference type="SUPFAM" id="SSF53098">
    <property type="entry name" value="Ribonuclease H-like"/>
    <property type="match status" value="1"/>
</dbReference>
<evidence type="ECO:0000256" key="1">
    <source>
        <dbReference type="ARBA" id="ARBA00022722"/>
    </source>
</evidence>
<dbReference type="EMBL" id="MLJW01000631">
    <property type="protein sequence ID" value="OIQ84260.1"/>
    <property type="molecule type" value="Genomic_DNA"/>
</dbReference>
<dbReference type="InterPro" id="IPR036397">
    <property type="entry name" value="RNaseH_sf"/>
</dbReference>
<feature type="domain" description="Exonuclease" evidence="5">
    <location>
        <begin position="7"/>
        <end position="187"/>
    </location>
</feature>
<evidence type="ECO:0000256" key="4">
    <source>
        <dbReference type="SAM" id="MobiDB-lite"/>
    </source>
</evidence>
<keyword evidence="2" id="KW-0378">Hydrolase</keyword>
<feature type="region of interest" description="Disordered" evidence="4">
    <location>
        <begin position="225"/>
        <end position="249"/>
    </location>
</feature>
<dbReference type="PANTHER" id="PTHR30231:SF4">
    <property type="entry name" value="PROTEIN NEN2"/>
    <property type="match status" value="1"/>
</dbReference>
<keyword evidence="1" id="KW-0540">Nuclease</keyword>
<evidence type="ECO:0000256" key="2">
    <source>
        <dbReference type="ARBA" id="ARBA00022801"/>
    </source>
</evidence>
<dbReference type="EC" id="2.7.7.7" evidence="6"/>
<gene>
    <name evidence="6" type="primary">polC_15</name>
    <name evidence="6" type="ORF">GALL_339130</name>
</gene>
<comment type="caution">
    <text evidence="6">The sequence shown here is derived from an EMBL/GenBank/DDBJ whole genome shotgun (WGS) entry which is preliminary data.</text>
</comment>
<dbReference type="GO" id="GO:0003676">
    <property type="term" value="F:nucleic acid binding"/>
    <property type="evidence" value="ECO:0007669"/>
    <property type="project" value="InterPro"/>
</dbReference>
<dbReference type="Pfam" id="PF00929">
    <property type="entry name" value="RNase_T"/>
    <property type="match status" value="1"/>
</dbReference>
<dbReference type="AlphaFoldDB" id="A0A1J5QWU0"/>
<evidence type="ECO:0000256" key="3">
    <source>
        <dbReference type="ARBA" id="ARBA00022839"/>
    </source>
</evidence>
<dbReference type="CDD" id="cd06127">
    <property type="entry name" value="DEDDh"/>
    <property type="match status" value="1"/>
</dbReference>
<accession>A0A1J5QWU0</accession>
<keyword evidence="6" id="KW-0808">Transferase</keyword>
<dbReference type="NCBIfam" id="NF005927">
    <property type="entry name" value="PRK07942.1"/>
    <property type="match status" value="1"/>
</dbReference>
<protein>
    <submittedName>
        <fullName evidence="6">DNA polymerase III PolC-type</fullName>
        <ecNumber evidence="6">2.7.7.7</ecNumber>
    </submittedName>
</protein>
<dbReference type="SMART" id="SM00479">
    <property type="entry name" value="EXOIII"/>
    <property type="match status" value="1"/>
</dbReference>
<reference evidence="6" key="1">
    <citation type="submission" date="2016-10" db="EMBL/GenBank/DDBJ databases">
        <title>Sequence of Gallionella enrichment culture.</title>
        <authorList>
            <person name="Poehlein A."/>
            <person name="Muehling M."/>
            <person name="Daniel R."/>
        </authorList>
    </citation>
    <scope>NUCLEOTIDE SEQUENCE</scope>
</reference>
<dbReference type="InterPro" id="IPR012337">
    <property type="entry name" value="RNaseH-like_sf"/>
</dbReference>
<dbReference type="GO" id="GO:0008408">
    <property type="term" value="F:3'-5' exonuclease activity"/>
    <property type="evidence" value="ECO:0007669"/>
    <property type="project" value="TreeGrafter"/>
</dbReference>
<dbReference type="InterPro" id="IPR013520">
    <property type="entry name" value="Ribonucl_H"/>
</dbReference>
<dbReference type="Gene3D" id="3.30.420.10">
    <property type="entry name" value="Ribonuclease H-like superfamily/Ribonuclease H"/>
    <property type="match status" value="1"/>
</dbReference>
<dbReference type="PANTHER" id="PTHR30231">
    <property type="entry name" value="DNA POLYMERASE III SUBUNIT EPSILON"/>
    <property type="match status" value="1"/>
</dbReference>
<evidence type="ECO:0000259" key="5">
    <source>
        <dbReference type="SMART" id="SM00479"/>
    </source>
</evidence>
<dbReference type="GO" id="GO:0003887">
    <property type="term" value="F:DNA-directed DNA polymerase activity"/>
    <property type="evidence" value="ECO:0007669"/>
    <property type="project" value="UniProtKB-EC"/>
</dbReference>
<organism evidence="6">
    <name type="scientific">mine drainage metagenome</name>
    <dbReference type="NCBI Taxonomy" id="410659"/>
    <lineage>
        <taxon>unclassified sequences</taxon>
        <taxon>metagenomes</taxon>
        <taxon>ecological metagenomes</taxon>
    </lineage>
</organism>
<evidence type="ECO:0000313" key="6">
    <source>
        <dbReference type="EMBL" id="OIQ84260.1"/>
    </source>
</evidence>
<keyword evidence="6" id="KW-0548">Nucleotidyltransferase</keyword>
<name>A0A1J5QWU0_9ZZZZ</name>
<keyword evidence="3" id="KW-0269">Exonuclease</keyword>
<sequence length="249" mass="26096">MSWTDGPLLGFDTETTGVDVTRDRIVTAAVVLRDGEGTSVRTWLLDPGVEIPAAATAIHGITTAHARAHGAPPAIALEEIAHALTAALAIGTPVVAFNASFDLSLLEAELRRHGLRSLADRLGAAVSPVIDPLVLDRSEARYRRGKRTLADLCGVYRVADSGSLHTADVDVVATLDVLAAIADAYPHLRGLTPTALHAYQVAAHRAWAEEFNAWRATRGMTGPGAELTWPGRDAAPSPGVSSDAAARPA</sequence>